<dbReference type="AlphaFoldDB" id="A0A2P2NVC3"/>
<proteinExistence type="predicted"/>
<sequence>MIHRKFSYQKFLEDLLSPSPIHHICFEQTVYRKLESASVPQSKTFLSNITCHEFSLQVLILDE</sequence>
<accession>A0A2P2NVC3</accession>
<dbReference type="EMBL" id="GGEC01065973">
    <property type="protein sequence ID" value="MBX46457.1"/>
    <property type="molecule type" value="Transcribed_RNA"/>
</dbReference>
<name>A0A2P2NVC3_RHIMU</name>
<reference evidence="1" key="1">
    <citation type="submission" date="2018-02" db="EMBL/GenBank/DDBJ databases">
        <title>Rhizophora mucronata_Transcriptome.</title>
        <authorList>
            <person name="Meera S.P."/>
            <person name="Sreeshan A."/>
            <person name="Augustine A."/>
        </authorList>
    </citation>
    <scope>NUCLEOTIDE SEQUENCE</scope>
    <source>
        <tissue evidence="1">Leaf</tissue>
    </source>
</reference>
<protein>
    <submittedName>
        <fullName evidence="1">Uncharacterized protein</fullName>
    </submittedName>
</protein>
<evidence type="ECO:0000313" key="1">
    <source>
        <dbReference type="EMBL" id="MBX46457.1"/>
    </source>
</evidence>
<organism evidence="1">
    <name type="scientific">Rhizophora mucronata</name>
    <name type="common">Asiatic mangrove</name>
    <dbReference type="NCBI Taxonomy" id="61149"/>
    <lineage>
        <taxon>Eukaryota</taxon>
        <taxon>Viridiplantae</taxon>
        <taxon>Streptophyta</taxon>
        <taxon>Embryophyta</taxon>
        <taxon>Tracheophyta</taxon>
        <taxon>Spermatophyta</taxon>
        <taxon>Magnoliopsida</taxon>
        <taxon>eudicotyledons</taxon>
        <taxon>Gunneridae</taxon>
        <taxon>Pentapetalae</taxon>
        <taxon>rosids</taxon>
        <taxon>fabids</taxon>
        <taxon>Malpighiales</taxon>
        <taxon>Rhizophoraceae</taxon>
        <taxon>Rhizophora</taxon>
    </lineage>
</organism>